<dbReference type="Pfam" id="PF25476">
    <property type="entry name" value="Ribosomal_L19e_C"/>
    <property type="match status" value="1"/>
</dbReference>
<dbReference type="OrthoDB" id="11624at2157"/>
<dbReference type="InterPro" id="IPR023638">
    <property type="entry name" value="Ribosomal_eL19_CS"/>
</dbReference>
<feature type="domain" description="Large ribosomal subunit protein eL19" evidence="10">
    <location>
        <begin position="3"/>
        <end position="146"/>
    </location>
</feature>
<gene>
    <name evidence="7" type="primary">rpl19e</name>
    <name evidence="11" type="ORF">SAMN04488696_2575</name>
</gene>
<dbReference type="HAMAP" id="MF_01475">
    <property type="entry name" value="Ribosomal_eL19"/>
    <property type="match status" value="1"/>
</dbReference>
<dbReference type="InterPro" id="IPR057260">
    <property type="entry name" value="Ribosomal_L19e_C"/>
</dbReference>
<dbReference type="SMART" id="SM01416">
    <property type="entry name" value="Ribosomal_L19e"/>
    <property type="match status" value="1"/>
</dbReference>
<dbReference type="GO" id="GO:0003735">
    <property type="term" value="F:structural constituent of ribosome"/>
    <property type="evidence" value="ECO:0007669"/>
    <property type="project" value="InterPro"/>
</dbReference>
<evidence type="ECO:0000313" key="12">
    <source>
        <dbReference type="Proteomes" id="UP000198535"/>
    </source>
</evidence>
<evidence type="ECO:0000256" key="1">
    <source>
        <dbReference type="ARBA" id="ARBA00011082"/>
    </source>
</evidence>
<dbReference type="InterPro" id="IPR035970">
    <property type="entry name" value="60S_ribosomal_eL19_sf"/>
</dbReference>
<keyword evidence="4 7" id="KW-0694">RNA-binding</keyword>
<comment type="subunit">
    <text evidence="2 7">Part of the 50S ribosomal subunit.</text>
</comment>
<sequence length="152" mass="17247">MTDLTNQKRIAAAVLGCGVHRVWLDPEAADDIAVAITRADIRELIEAGSVKAIPVKGVSRGRARERDAKRKYGHRKGHGKRKGKKGARNPRKEQWMKKIRALRKELKQMRADGSLDRSTYCKVYRKAKGGEYRSVAHLKAHLESEKLIKHEE</sequence>
<dbReference type="InterPro" id="IPR000196">
    <property type="entry name" value="Ribosomal_eL19_dom"/>
</dbReference>
<keyword evidence="3 7" id="KW-0699">rRNA-binding</keyword>
<dbReference type="CDD" id="cd01418">
    <property type="entry name" value="Ribosomal_L19e_A"/>
    <property type="match status" value="1"/>
</dbReference>
<dbReference type="PANTHER" id="PTHR10722">
    <property type="entry name" value="60S RIBOSOMAL PROTEIN L19"/>
    <property type="match status" value="1"/>
</dbReference>
<dbReference type="Pfam" id="PF01280">
    <property type="entry name" value="Ribosomal_L19e"/>
    <property type="match status" value="1"/>
</dbReference>
<dbReference type="GO" id="GO:0006412">
    <property type="term" value="P:translation"/>
    <property type="evidence" value="ECO:0007669"/>
    <property type="project" value="UniProtKB-UniRule"/>
</dbReference>
<dbReference type="InterPro" id="IPR039547">
    <property type="entry name" value="Ribosomal_eL19"/>
</dbReference>
<evidence type="ECO:0000256" key="5">
    <source>
        <dbReference type="ARBA" id="ARBA00022980"/>
    </source>
</evidence>
<evidence type="ECO:0000256" key="7">
    <source>
        <dbReference type="HAMAP-Rule" id="MF_01475"/>
    </source>
</evidence>
<organism evidence="11 12">
    <name type="scientific">Methanolobus profundi</name>
    <dbReference type="NCBI Taxonomy" id="487685"/>
    <lineage>
        <taxon>Archaea</taxon>
        <taxon>Methanobacteriati</taxon>
        <taxon>Methanobacteriota</taxon>
        <taxon>Stenosarchaea group</taxon>
        <taxon>Methanomicrobia</taxon>
        <taxon>Methanosarcinales</taxon>
        <taxon>Methanosarcinaceae</taxon>
        <taxon>Methanolobus</taxon>
    </lineage>
</organism>
<evidence type="ECO:0000256" key="6">
    <source>
        <dbReference type="ARBA" id="ARBA00023274"/>
    </source>
</evidence>
<keyword evidence="6 7" id="KW-0687">Ribonucleoprotein</keyword>
<dbReference type="FunFam" id="1.10.1650.10:FF:000001">
    <property type="entry name" value="Ribosomal protein L19"/>
    <property type="match status" value="1"/>
</dbReference>
<dbReference type="Gene3D" id="1.10.1200.60">
    <property type="match status" value="1"/>
</dbReference>
<name>A0A1I4U5T7_9EURY</name>
<comment type="function">
    <text evidence="7">Binds to the 23S rRNA.</text>
</comment>
<evidence type="ECO:0000256" key="9">
    <source>
        <dbReference type="SAM" id="MobiDB-lite"/>
    </source>
</evidence>
<reference evidence="12" key="1">
    <citation type="submission" date="2016-10" db="EMBL/GenBank/DDBJ databases">
        <authorList>
            <person name="Varghese N."/>
            <person name="Submissions S."/>
        </authorList>
    </citation>
    <scope>NUCLEOTIDE SEQUENCE [LARGE SCALE GENOMIC DNA]</scope>
    <source>
        <strain evidence="12">Mob M</strain>
    </source>
</reference>
<dbReference type="RefSeq" id="WP_091937574.1">
    <property type="nucleotide sequence ID" value="NZ_FOUJ01000006.1"/>
</dbReference>
<evidence type="ECO:0000313" key="11">
    <source>
        <dbReference type="EMBL" id="SFM84287.1"/>
    </source>
</evidence>
<protein>
    <recommendedName>
        <fullName evidence="7">Large ribosomal subunit protein eL19</fullName>
    </recommendedName>
</protein>
<evidence type="ECO:0000256" key="8">
    <source>
        <dbReference type="RuleBase" id="RU000574"/>
    </source>
</evidence>
<dbReference type="InterPro" id="IPR033936">
    <property type="entry name" value="Ribosomal_eL19_arc"/>
</dbReference>
<evidence type="ECO:0000256" key="2">
    <source>
        <dbReference type="ARBA" id="ARBA00011838"/>
    </source>
</evidence>
<feature type="region of interest" description="Disordered" evidence="9">
    <location>
        <begin position="58"/>
        <end position="93"/>
    </location>
</feature>
<dbReference type="Proteomes" id="UP000198535">
    <property type="component" value="Unassembled WGS sequence"/>
</dbReference>
<dbReference type="SUPFAM" id="SSF48140">
    <property type="entry name" value="Ribosomal protein L19 (L19e)"/>
    <property type="match status" value="1"/>
</dbReference>
<dbReference type="Gene3D" id="1.10.1650.10">
    <property type="match status" value="1"/>
</dbReference>
<dbReference type="GO" id="GO:0070180">
    <property type="term" value="F:large ribosomal subunit rRNA binding"/>
    <property type="evidence" value="ECO:0007669"/>
    <property type="project" value="UniProtKB-UniRule"/>
</dbReference>
<dbReference type="AlphaFoldDB" id="A0A1I4U5T7"/>
<dbReference type="InterPro" id="IPR015974">
    <property type="entry name" value="Ribosomal_eL19_dom3"/>
</dbReference>
<keyword evidence="5 7" id="KW-0689">Ribosomal protein</keyword>
<dbReference type="Gene3D" id="1.20.5.560">
    <property type="entry name" value="Single Heli x bin"/>
    <property type="match status" value="1"/>
</dbReference>
<evidence type="ECO:0000256" key="3">
    <source>
        <dbReference type="ARBA" id="ARBA00022730"/>
    </source>
</evidence>
<keyword evidence="12" id="KW-1185">Reference proteome</keyword>
<proteinExistence type="inferred from homology"/>
<feature type="compositionally biased region" description="Basic residues" evidence="9">
    <location>
        <begin position="71"/>
        <end position="89"/>
    </location>
</feature>
<evidence type="ECO:0000256" key="4">
    <source>
        <dbReference type="ARBA" id="ARBA00022884"/>
    </source>
</evidence>
<evidence type="ECO:0000259" key="10">
    <source>
        <dbReference type="SMART" id="SM01416"/>
    </source>
</evidence>
<dbReference type="NCBIfam" id="NF006343">
    <property type="entry name" value="PRK08570.1"/>
    <property type="match status" value="1"/>
</dbReference>
<comment type="similarity">
    <text evidence="1 7 8">Belongs to the eukaryotic ribosomal protein eL19 family.</text>
</comment>
<dbReference type="EMBL" id="FOUJ01000006">
    <property type="protein sequence ID" value="SFM84287.1"/>
    <property type="molecule type" value="Genomic_DNA"/>
</dbReference>
<dbReference type="PROSITE" id="PS00526">
    <property type="entry name" value="RIBOSOMAL_L19E"/>
    <property type="match status" value="1"/>
</dbReference>
<dbReference type="InterPro" id="IPR015972">
    <property type="entry name" value="Ribosomal_eL19_dom1"/>
</dbReference>
<dbReference type="STRING" id="487685.SAMN04488696_2575"/>
<dbReference type="InterPro" id="IPR015973">
    <property type="entry name" value="Ribosomal_eL19_dom2"/>
</dbReference>
<dbReference type="InterPro" id="IPR057259">
    <property type="entry name" value="Ribosomal_L19e"/>
</dbReference>
<accession>A0A1I4U5T7</accession>
<dbReference type="GO" id="GO:0022625">
    <property type="term" value="C:cytosolic large ribosomal subunit"/>
    <property type="evidence" value="ECO:0007669"/>
    <property type="project" value="InterPro"/>
</dbReference>